<dbReference type="SMART" id="SM00326">
    <property type="entry name" value="SH3"/>
    <property type="match status" value="1"/>
</dbReference>
<evidence type="ECO:0000259" key="4">
    <source>
        <dbReference type="PROSITE" id="PS50002"/>
    </source>
</evidence>
<dbReference type="Pfam" id="PF00018">
    <property type="entry name" value="SH3_1"/>
    <property type="match status" value="1"/>
</dbReference>
<reference evidence="5 6" key="3">
    <citation type="journal article" date="2015" name="Genome Announc.">
        <title>Draft Genome Sequence of the Archiascomycetous Yeast Saitoella complicata.</title>
        <authorList>
            <person name="Yamauchi K."/>
            <person name="Kondo S."/>
            <person name="Hamamoto M."/>
            <person name="Takahashi Y."/>
            <person name="Ogura Y."/>
            <person name="Hayashi T."/>
            <person name="Nishida H."/>
        </authorList>
    </citation>
    <scope>NUCLEOTIDE SEQUENCE [LARGE SCALE GENOMIC DNA]</scope>
    <source>
        <strain evidence="5 6">NRRL Y-17804</strain>
    </source>
</reference>
<dbReference type="InterPro" id="IPR057402">
    <property type="entry name" value="AIM3_BBC1_C"/>
</dbReference>
<feature type="compositionally biased region" description="Basic and acidic residues" evidence="3">
    <location>
        <begin position="338"/>
        <end position="354"/>
    </location>
</feature>
<reference evidence="5 6" key="1">
    <citation type="journal article" date="2011" name="J. Gen. Appl. Microbiol.">
        <title>Draft genome sequencing of the enigmatic yeast Saitoella complicata.</title>
        <authorList>
            <person name="Nishida H."/>
            <person name="Hamamoto M."/>
            <person name="Sugiyama J."/>
        </authorList>
    </citation>
    <scope>NUCLEOTIDE SEQUENCE [LARGE SCALE GENOMIC DNA]</scope>
    <source>
        <strain evidence="5 6">NRRL Y-17804</strain>
    </source>
</reference>
<evidence type="ECO:0000256" key="3">
    <source>
        <dbReference type="SAM" id="MobiDB-lite"/>
    </source>
</evidence>
<feature type="region of interest" description="Disordered" evidence="3">
    <location>
        <begin position="651"/>
        <end position="760"/>
    </location>
</feature>
<dbReference type="InterPro" id="IPR050670">
    <property type="entry name" value="STAM"/>
</dbReference>
<dbReference type="Proteomes" id="UP000033140">
    <property type="component" value="Unassembled WGS sequence"/>
</dbReference>
<dbReference type="InterPro" id="IPR001452">
    <property type="entry name" value="SH3_domain"/>
</dbReference>
<feature type="compositionally biased region" description="Pro residues" evidence="3">
    <location>
        <begin position="924"/>
        <end position="950"/>
    </location>
</feature>
<feature type="compositionally biased region" description="Acidic residues" evidence="3">
    <location>
        <begin position="131"/>
        <end position="144"/>
    </location>
</feature>
<feature type="compositionally biased region" description="Pro residues" evidence="3">
    <location>
        <begin position="670"/>
        <end position="691"/>
    </location>
</feature>
<dbReference type="PANTHER" id="PTHR45929:SF7">
    <property type="entry name" value="LAS SEVENTEEN-BINDING PROTEIN 1"/>
    <property type="match status" value="1"/>
</dbReference>
<dbReference type="PRINTS" id="PR00499">
    <property type="entry name" value="P67PHOX"/>
</dbReference>
<feature type="region of interest" description="Disordered" evidence="3">
    <location>
        <begin position="809"/>
        <end position="966"/>
    </location>
</feature>
<feature type="compositionally biased region" description="Acidic residues" evidence="3">
    <location>
        <begin position="427"/>
        <end position="437"/>
    </location>
</feature>
<feature type="region of interest" description="Disordered" evidence="3">
    <location>
        <begin position="131"/>
        <end position="501"/>
    </location>
</feature>
<evidence type="ECO:0000256" key="2">
    <source>
        <dbReference type="PROSITE-ProRule" id="PRU00192"/>
    </source>
</evidence>
<dbReference type="EMBL" id="BACD03000008">
    <property type="protein sequence ID" value="GAO47221.1"/>
    <property type="molecule type" value="Genomic_DNA"/>
</dbReference>
<organism evidence="5 6">
    <name type="scientific">Saitoella complicata (strain BCRC 22490 / CBS 7301 / JCM 7358 / NBRC 10748 / NRRL Y-17804)</name>
    <dbReference type="NCBI Taxonomy" id="698492"/>
    <lineage>
        <taxon>Eukaryota</taxon>
        <taxon>Fungi</taxon>
        <taxon>Dikarya</taxon>
        <taxon>Ascomycota</taxon>
        <taxon>Taphrinomycotina</taxon>
        <taxon>Taphrinomycotina incertae sedis</taxon>
        <taxon>Saitoella</taxon>
    </lineage>
</organism>
<gene>
    <name evidence="5" type="ORF">G7K_1431-t1</name>
</gene>
<keyword evidence="6" id="KW-1185">Reference proteome</keyword>
<keyword evidence="1 2" id="KW-0728">SH3 domain</keyword>
<feature type="domain" description="SH3" evidence="4">
    <location>
        <begin position="74"/>
        <end position="133"/>
    </location>
</feature>
<feature type="compositionally biased region" description="Pro residues" evidence="3">
    <location>
        <begin position="743"/>
        <end position="755"/>
    </location>
</feature>
<feature type="compositionally biased region" description="Acidic residues" evidence="3">
    <location>
        <begin position="858"/>
        <end position="878"/>
    </location>
</feature>
<evidence type="ECO:0000313" key="5">
    <source>
        <dbReference type="EMBL" id="GAO47221.1"/>
    </source>
</evidence>
<dbReference type="InterPro" id="IPR036028">
    <property type="entry name" value="SH3-like_dom_sf"/>
</dbReference>
<feature type="compositionally biased region" description="Basic and acidic residues" evidence="3">
    <location>
        <begin position="594"/>
        <end position="611"/>
    </location>
</feature>
<dbReference type="SUPFAM" id="SSF50044">
    <property type="entry name" value="SH3-domain"/>
    <property type="match status" value="1"/>
</dbReference>
<sequence length="1257" mass="135421">MLRYLQSIATRTEKGLRARADHVPVVITTQMRGPSRKPHESPARQYPAKHYTKNARILPPSAFIKHIDSSMAPSPPFSVRALHAYTSDHDDDLTFDAGDVITVTSIEDEEWYFGKVGGREGMFPKNFVGEVEEEAQEEEEEEVAEPIREEVHDPEPEEEDEEEEEVVAAPVKPAGPKAADIAAQEELIRAASPPPPVSEPTPVAAPPPVAAATKPAPLPTITTNLPSTPKSNPPSATSDKPSPSTGGGSSFRDRIAAFNKSADAPIAPKPMQKPSSFVKKPFVPPPPSAAAYTSTPAVPKPEQLRKHEVVHPPPPAPVVEREAAHDASSSLSRTSSMEAKEEDAPKAGSLRDRIAALQQSRLNPMGGPPPPKPKPAAKPTPRESVDSERKGSMEEVPRRMSSESRKSTLGTPGKERPSFTGEREESAISEEPEEVGEEVMVPGTAAPVEKVESHTSHPDLEAPAHSPAHAEEETVQHEEEEAEEQEEIEEDVDPEVARRIALRERMAKMSGGMGMMGMALGMPPPPPAVKSKPKHALEHVERHEEDVDDRSMAPVPILPGMGPPPAKIAAPHVVQHEAEVEREEEEEENEEEGERIREIPADEVRDVEDLHPAMPSGAPVHEEEEEVVDLGLPPVPVAAAAAAAPLAALMPPARAPAPPSPSREVEPEVVAPPPPNRAAAPPAPIAVPPVPTRITEDSEDGVTSPPPMSPPTAASKRLSYVGGSGMRPAIPMSPPATKTSAPMSPPLPANLPPQPTQHEEQYKLADHTDGAGLGITGPTESTESYVIEDPELISAAKHANILSKALDLGEPLSTSPVSPTFPRQASMEAPRGVPPPPPGAMRRVPPLPPVAPPVPAKDEEEYEEVEEDEEEEEEEEELVPPPQAVQQGAIRAPPPPPPSGLPQRDVPPPPPPSMMIDAPHTRAAPPPPPLSPPPVRDMPAPPPVMAPPAAPQESLSPMPSAIERIPTGDYRTSTEVSYTPSIGLNRANTQSRRSLDYGGGPNAHIAREVDLGRMSMWWTQPNTPPPVFQNRPKDLIFEIDESTQTRRGGHSIVTKDVYVLFQDYSQTVVSAQFDAQNPSQVELSQTHKPPPPQLSQMALEDAWARFGARVQEAAAGFAGKVVGAGDAFTFVRDVVAKIPDALRSPGTRSWGALVYANLANASVIQHDEIRAGDIITFRNTKFQGHKGGLHTKYAMEVGKPEHVAIVFEWDGTKKKVRAWEQGREGKKVEKVSYKLGDLKSGEVRIWRVIGKGYVGWE</sequence>
<feature type="compositionally biased region" description="Pro residues" evidence="3">
    <location>
        <begin position="892"/>
        <end position="913"/>
    </location>
</feature>
<feature type="compositionally biased region" description="Basic and acidic residues" evidence="3">
    <location>
        <begin position="380"/>
        <end position="406"/>
    </location>
</feature>
<dbReference type="OMA" id="TMHQKYN"/>
<feature type="compositionally biased region" description="Pro residues" evidence="3">
    <location>
        <begin position="192"/>
        <end position="209"/>
    </location>
</feature>
<reference evidence="5 6" key="2">
    <citation type="journal article" date="2014" name="J. Gen. Appl. Microbiol.">
        <title>The early diverging ascomycetous budding yeast Saitoella complicata has three histone deacetylases belonging to the Clr6, Hos2, and Rpd3 lineages.</title>
        <authorList>
            <person name="Nishida H."/>
            <person name="Matsumoto T."/>
            <person name="Kondo S."/>
            <person name="Hamamoto M."/>
            <person name="Yoshikawa H."/>
        </authorList>
    </citation>
    <scope>NUCLEOTIDE SEQUENCE [LARGE SCALE GENOMIC DNA]</scope>
    <source>
        <strain evidence="5 6">NRRL Y-17804</strain>
    </source>
</reference>
<dbReference type="Gene3D" id="2.30.30.40">
    <property type="entry name" value="SH3 Domains"/>
    <property type="match status" value="1"/>
</dbReference>
<feature type="region of interest" description="Disordered" evidence="3">
    <location>
        <begin position="514"/>
        <end position="626"/>
    </location>
</feature>
<feature type="compositionally biased region" description="Basic and acidic residues" evidence="3">
    <location>
        <begin position="413"/>
        <end position="426"/>
    </location>
</feature>
<feature type="compositionally biased region" description="Acidic residues" evidence="3">
    <location>
        <begin position="478"/>
        <end position="494"/>
    </location>
</feature>
<feature type="compositionally biased region" description="Acidic residues" evidence="3">
    <location>
        <begin position="155"/>
        <end position="166"/>
    </location>
</feature>
<feature type="compositionally biased region" description="Basic and acidic residues" evidence="3">
    <location>
        <begin position="535"/>
        <end position="551"/>
    </location>
</feature>
<feature type="compositionally biased region" description="Acidic residues" evidence="3">
    <location>
        <begin position="580"/>
        <end position="593"/>
    </location>
</feature>
<evidence type="ECO:0000256" key="1">
    <source>
        <dbReference type="ARBA" id="ARBA00022443"/>
    </source>
</evidence>
<feature type="compositionally biased region" description="Basic and acidic residues" evidence="3">
    <location>
        <begin position="145"/>
        <end position="154"/>
    </location>
</feature>
<feature type="compositionally biased region" description="Polar residues" evidence="3">
    <location>
        <begin position="221"/>
        <end position="244"/>
    </location>
</feature>
<feature type="compositionally biased region" description="Low complexity" evidence="3">
    <location>
        <begin position="167"/>
        <end position="179"/>
    </location>
</feature>
<dbReference type="AlphaFoldDB" id="A0A0E9NBX8"/>
<dbReference type="PROSITE" id="PS50002">
    <property type="entry name" value="SH3"/>
    <property type="match status" value="1"/>
</dbReference>
<feature type="compositionally biased region" description="Polar residues" evidence="3">
    <location>
        <begin position="812"/>
        <end position="823"/>
    </location>
</feature>
<proteinExistence type="predicted"/>
<evidence type="ECO:0000313" key="6">
    <source>
        <dbReference type="Proteomes" id="UP000033140"/>
    </source>
</evidence>
<dbReference type="PANTHER" id="PTHR45929">
    <property type="entry name" value="JAK PATHWAY SIGNAL TRANSDUCTION ADAPTOR MOLECULE"/>
    <property type="match status" value="1"/>
</dbReference>
<dbReference type="Pfam" id="PF25459">
    <property type="entry name" value="AIM3_BBC1_C"/>
    <property type="match status" value="1"/>
</dbReference>
<accession>A0A0E9NBX8</accession>
<protein>
    <recommendedName>
        <fullName evidence="4">SH3 domain-containing protein</fullName>
    </recommendedName>
</protein>
<name>A0A0E9NBX8_SAICN</name>
<feature type="compositionally biased region" description="Basic and acidic residues" evidence="3">
    <location>
        <begin position="449"/>
        <end position="477"/>
    </location>
</feature>
<feature type="compositionally biased region" description="Polar residues" evidence="3">
    <location>
        <begin position="327"/>
        <end position="337"/>
    </location>
</feature>
<feature type="compositionally biased region" description="Pro residues" evidence="3">
    <location>
        <begin position="832"/>
        <end position="855"/>
    </location>
</feature>
<comment type="caution">
    <text evidence="5">The sequence shown here is derived from an EMBL/GenBank/DDBJ whole genome shotgun (WGS) entry which is preliminary data.</text>
</comment>
<dbReference type="STRING" id="698492.A0A0E9NBX8"/>
<feature type="compositionally biased region" description="Pro residues" evidence="3">
    <location>
        <begin position="366"/>
        <end position="378"/>
    </location>
</feature>